<evidence type="ECO:0000313" key="6">
    <source>
        <dbReference type="EMBL" id="CAI6019853.1"/>
    </source>
</evidence>
<dbReference type="EMBL" id="CABFNP030000459">
    <property type="protein sequence ID" value="CAI6019853.1"/>
    <property type="molecule type" value="Genomic_DNA"/>
</dbReference>
<dbReference type="GO" id="GO:0008202">
    <property type="term" value="P:steroid metabolic process"/>
    <property type="evidence" value="ECO:0007669"/>
    <property type="project" value="UniProtKB-ARBA"/>
</dbReference>
<comment type="cofactor">
    <cofactor evidence="1">
        <name>FAD</name>
        <dbReference type="ChEBI" id="CHEBI:57692"/>
    </cofactor>
</comment>
<dbReference type="InterPro" id="IPR003953">
    <property type="entry name" value="FAD-dep_OxRdtase_2_FAD-bd"/>
</dbReference>
<keyword evidence="7" id="KW-1185">Reference proteome</keyword>
<dbReference type="NCBIfam" id="NF005511">
    <property type="entry name" value="PRK07121.1-4"/>
    <property type="match status" value="1"/>
</dbReference>
<dbReference type="AlphaFoldDB" id="A0AA35PW41"/>
<dbReference type="InterPro" id="IPR050315">
    <property type="entry name" value="FAD-oxidoreductase_2"/>
</dbReference>
<name>A0AA35PW41_9HYPO</name>
<dbReference type="Proteomes" id="UP001160390">
    <property type="component" value="Unassembled WGS sequence"/>
</dbReference>
<dbReference type="PANTHER" id="PTHR43400">
    <property type="entry name" value="FUMARATE REDUCTASE"/>
    <property type="match status" value="1"/>
</dbReference>
<protein>
    <recommendedName>
        <fullName evidence="5">FAD-dependent oxidoreductase 2 FAD-binding domain-containing protein</fullName>
    </recommendedName>
</protein>
<dbReference type="Pfam" id="PF00890">
    <property type="entry name" value="FAD_binding_2"/>
    <property type="match status" value="1"/>
</dbReference>
<evidence type="ECO:0000259" key="5">
    <source>
        <dbReference type="Pfam" id="PF00890"/>
    </source>
</evidence>
<dbReference type="GO" id="GO:0016491">
    <property type="term" value="F:oxidoreductase activity"/>
    <property type="evidence" value="ECO:0007669"/>
    <property type="project" value="UniProtKB-KW"/>
</dbReference>
<proteinExistence type="predicted"/>
<evidence type="ECO:0000256" key="2">
    <source>
        <dbReference type="ARBA" id="ARBA00022630"/>
    </source>
</evidence>
<accession>A0AA35PW41</accession>
<keyword evidence="2" id="KW-0285">Flavoprotein</keyword>
<organism evidence="6 7">
    <name type="scientific">Clonostachys chloroleuca</name>
    <dbReference type="NCBI Taxonomy" id="1926264"/>
    <lineage>
        <taxon>Eukaryota</taxon>
        <taxon>Fungi</taxon>
        <taxon>Dikarya</taxon>
        <taxon>Ascomycota</taxon>
        <taxon>Pezizomycotina</taxon>
        <taxon>Sordariomycetes</taxon>
        <taxon>Hypocreomycetidae</taxon>
        <taxon>Hypocreales</taxon>
        <taxon>Bionectriaceae</taxon>
        <taxon>Clonostachys</taxon>
    </lineage>
</organism>
<dbReference type="InterPro" id="IPR027477">
    <property type="entry name" value="Succ_DH/fumarate_Rdtase_cat_sf"/>
</dbReference>
<evidence type="ECO:0000256" key="4">
    <source>
        <dbReference type="ARBA" id="ARBA00023002"/>
    </source>
</evidence>
<evidence type="ECO:0000313" key="7">
    <source>
        <dbReference type="Proteomes" id="UP001160390"/>
    </source>
</evidence>
<dbReference type="Gene3D" id="3.90.700.10">
    <property type="entry name" value="Succinate dehydrogenase/fumarate reductase flavoprotein, catalytic domain"/>
    <property type="match status" value="1"/>
</dbReference>
<evidence type="ECO:0000256" key="1">
    <source>
        <dbReference type="ARBA" id="ARBA00001974"/>
    </source>
</evidence>
<dbReference type="PANTHER" id="PTHR43400:SF10">
    <property type="entry name" value="3-OXOSTEROID 1-DEHYDROGENASE"/>
    <property type="match status" value="1"/>
</dbReference>
<comment type="caution">
    <text evidence="6">The sequence shown here is derived from an EMBL/GenBank/DDBJ whole genome shotgun (WGS) entry which is preliminary data.</text>
</comment>
<keyword evidence="4" id="KW-0560">Oxidoreductase</keyword>
<dbReference type="SUPFAM" id="SSF51905">
    <property type="entry name" value="FAD/NAD(P)-binding domain"/>
    <property type="match status" value="1"/>
</dbReference>
<gene>
    <name evidence="6" type="ORF">CCHLO57077_00013341</name>
</gene>
<feature type="domain" description="FAD-dependent oxidoreductase 2 FAD-binding" evidence="5">
    <location>
        <begin position="41"/>
        <end position="529"/>
    </location>
</feature>
<dbReference type="SUPFAM" id="SSF56425">
    <property type="entry name" value="Succinate dehydrogenase/fumarate reductase flavoprotein, catalytic domain"/>
    <property type="match status" value="1"/>
</dbReference>
<evidence type="ECO:0000256" key="3">
    <source>
        <dbReference type="ARBA" id="ARBA00022827"/>
    </source>
</evidence>
<dbReference type="Gene3D" id="3.50.50.60">
    <property type="entry name" value="FAD/NAD(P)-binding domain"/>
    <property type="match status" value="3"/>
</dbReference>
<keyword evidence="3" id="KW-0274">FAD</keyword>
<dbReference type="InterPro" id="IPR036188">
    <property type="entry name" value="FAD/NAD-bd_sf"/>
</dbReference>
<sequence length="570" mass="61329">MWCRSSTRKINCVVYHSGSVLQIRNYLASNQHVARSRRDADVIVVGAGIAGVSASIAAAEKGARVILLDAAHGGGASAQSGGVVYAGGGTDQQKAAGYGHDTPSNMFNYLKQEVAGTVDDKTLQTFCNGSAQRLKWMELHGAKFEASLCPWKTSYPTDRHYLYFSGNEKSWPYNTAAEPAPRGHRMKSPGMSGAALWQAMFQSVLNLGVHVKPATRVERLLFDEDPNGVAIRSIKPHTRAFSRHKHLARIGHDSQLMVPELADLFLNRAEAVWERSSTSSTLHAPAIILAAGGFAFNKKMRQEYLPEFSQVAPLGTRGDDGSGIHLGQSAGGAVGKMNSMSAWRFLYPPTAFLEGIVVSRDGNRFISEDIYGATMSDGMIRKHESTAFAIYDSIQWAKAKSQLGEQTQSPLKLQRLHTLLWGHKKSSTLEGLALKFGISPDALCQTASAYNRAIAEGEADPMHKSAEYCTPISQGPFYGVDISAQPTGIQVTHGLTLGGLIVDGETGLVCRKDGSTIKRLYAAGRTAVGICSNSYISGLSIADGVFSGIRAGEHAAKMALGLIDLEYNAF</sequence>
<reference evidence="6" key="1">
    <citation type="submission" date="2023-01" db="EMBL/GenBank/DDBJ databases">
        <authorList>
            <person name="Piombo E."/>
        </authorList>
    </citation>
    <scope>NUCLEOTIDE SEQUENCE</scope>
</reference>